<keyword evidence="3" id="KW-0251">Elongation factor</keyword>
<keyword evidence="3" id="KW-0648">Protein biosynthesis</keyword>
<dbReference type="InterPro" id="IPR049394">
    <property type="entry name" value="eEFSec_C"/>
</dbReference>
<gene>
    <name evidence="3" type="ORF">BpHYR1_009148</name>
</gene>
<dbReference type="PANTHER" id="PTHR43721:SF11">
    <property type="entry name" value="SELENOCYSTEINE-SPECIFIC ELONGATION FACTOR"/>
    <property type="match status" value="1"/>
</dbReference>
<accession>A0A3M7PNL0</accession>
<feature type="domain" description="Selenocysteine-specific elongation factor 3rd" evidence="2">
    <location>
        <begin position="62"/>
        <end position="173"/>
    </location>
</feature>
<dbReference type="InterPro" id="IPR009000">
    <property type="entry name" value="Transl_B-barrel_sf"/>
</dbReference>
<dbReference type="OrthoDB" id="2067at2759"/>
<dbReference type="InterPro" id="IPR049393">
    <property type="entry name" value="eEFSec_III"/>
</dbReference>
<dbReference type="GO" id="GO:0001514">
    <property type="term" value="P:selenocysteine incorporation"/>
    <property type="evidence" value="ECO:0007669"/>
    <property type="project" value="TreeGrafter"/>
</dbReference>
<feature type="domain" description="Selenocysteine-specific elongation factor C-terminal RIFT" evidence="1">
    <location>
        <begin position="192"/>
        <end position="297"/>
    </location>
</feature>
<dbReference type="AlphaFoldDB" id="A0A3M7PNL0"/>
<protein>
    <submittedName>
        <fullName evidence="3">Selenocysteine-specific elongation factor</fullName>
    </submittedName>
</protein>
<evidence type="ECO:0000259" key="2">
    <source>
        <dbReference type="Pfam" id="PF21208"/>
    </source>
</evidence>
<dbReference type="GO" id="GO:0003746">
    <property type="term" value="F:translation elongation factor activity"/>
    <property type="evidence" value="ECO:0007669"/>
    <property type="project" value="UniProtKB-KW"/>
</dbReference>
<proteinExistence type="predicted"/>
<evidence type="ECO:0000313" key="3">
    <source>
        <dbReference type="EMBL" id="RNA00564.1"/>
    </source>
</evidence>
<dbReference type="Gene3D" id="2.40.30.10">
    <property type="entry name" value="Translation factors"/>
    <property type="match status" value="2"/>
</dbReference>
<dbReference type="CDD" id="cd04094">
    <property type="entry name" value="eSelB_III"/>
    <property type="match status" value="1"/>
</dbReference>
<organism evidence="3 4">
    <name type="scientific">Brachionus plicatilis</name>
    <name type="common">Marine rotifer</name>
    <name type="synonym">Brachionus muelleri</name>
    <dbReference type="NCBI Taxonomy" id="10195"/>
    <lineage>
        <taxon>Eukaryota</taxon>
        <taxon>Metazoa</taxon>
        <taxon>Spiralia</taxon>
        <taxon>Gnathifera</taxon>
        <taxon>Rotifera</taxon>
        <taxon>Eurotatoria</taxon>
        <taxon>Monogononta</taxon>
        <taxon>Pseudotrocha</taxon>
        <taxon>Ploima</taxon>
        <taxon>Brachionidae</taxon>
        <taxon>Brachionus</taxon>
    </lineage>
</organism>
<dbReference type="EMBL" id="REGN01009693">
    <property type="protein sequence ID" value="RNA00564.1"/>
    <property type="molecule type" value="Genomic_DNA"/>
</dbReference>
<keyword evidence="4" id="KW-1185">Reference proteome</keyword>
<evidence type="ECO:0000259" key="1">
    <source>
        <dbReference type="Pfam" id="PF21131"/>
    </source>
</evidence>
<dbReference type="STRING" id="10195.A0A3M7PNL0"/>
<name>A0A3M7PNL0_BRAPC</name>
<evidence type="ECO:0000313" key="4">
    <source>
        <dbReference type="Proteomes" id="UP000276133"/>
    </source>
</evidence>
<dbReference type="SUPFAM" id="SSF50447">
    <property type="entry name" value="Translation proteins"/>
    <property type="match status" value="1"/>
</dbReference>
<dbReference type="Pfam" id="PF21131">
    <property type="entry name" value="eEFSec_4th"/>
    <property type="match status" value="1"/>
</dbReference>
<feature type="non-terminal residue" evidence="3">
    <location>
        <position position="1"/>
    </location>
</feature>
<reference evidence="3 4" key="1">
    <citation type="journal article" date="2018" name="Sci. Rep.">
        <title>Genomic signatures of local adaptation to the degree of environmental predictability in rotifers.</title>
        <authorList>
            <person name="Franch-Gras L."/>
            <person name="Hahn C."/>
            <person name="Garcia-Roger E.M."/>
            <person name="Carmona M.J."/>
            <person name="Serra M."/>
            <person name="Gomez A."/>
        </authorList>
    </citation>
    <scope>NUCLEOTIDE SEQUENCE [LARGE SCALE GENOMIC DNA]</scope>
    <source>
        <strain evidence="3">HYR1</strain>
    </source>
</reference>
<dbReference type="Pfam" id="PF21208">
    <property type="entry name" value="euk_SelB_III"/>
    <property type="match status" value="1"/>
</dbReference>
<dbReference type="InterPro" id="IPR050055">
    <property type="entry name" value="EF-Tu_GTPase"/>
</dbReference>
<comment type="caution">
    <text evidence="3">The sequence shown here is derived from an EMBL/GenBank/DDBJ whole genome shotgun (WGS) entry which is preliminary data.</text>
</comment>
<dbReference type="Proteomes" id="UP000276133">
    <property type="component" value="Unassembled WGS sequence"/>
</dbReference>
<sequence>NVEIPVLKSKNKVKSIQVFRKPVDKAIQGDRCGICLANFDSKQFERGFVCSPGYVKTAYAVIIELNKIKHFKSKIESRSKFHISIGHETVLAKVELFSAQKEFSFESEFLHIPEVDQEYLDQSPKDTKVYALIDFGCESTSEHGVLCVEKSLLIGSKLDTDIHLNQCRIAFYGRVLHSFGSKDFRENELLALKVYKEKSKEGVVERKHDEFTVIGKALFKKETNIDIFVGLRVQLSTGDEGVIESGFGQSGKFKVRIANGLSQKLRDCLDKKGAVQPQYGPVKIILNFKRFVYDDKKKMTQ</sequence>
<dbReference type="PANTHER" id="PTHR43721">
    <property type="entry name" value="ELONGATION FACTOR TU-RELATED"/>
    <property type="match status" value="1"/>
</dbReference>